<feature type="region of interest" description="Disordered" evidence="1">
    <location>
        <begin position="425"/>
        <end position="451"/>
    </location>
</feature>
<dbReference type="AlphaFoldDB" id="A0AAN4YV71"/>
<dbReference type="InterPro" id="IPR021102">
    <property type="entry name" value="PNGase_A"/>
</dbReference>
<dbReference type="EMBL" id="BSYA01000126">
    <property type="protein sequence ID" value="GMG33853.1"/>
    <property type="molecule type" value="Genomic_DNA"/>
</dbReference>
<dbReference type="PANTHER" id="PTHR31104">
    <property type="entry name" value="PEPTIDE-N4-(N-ACETYL-BETA-GLUCOSAMINYL)ASPARAGINE AMIDASE A PROTEIN"/>
    <property type="match status" value="1"/>
</dbReference>
<evidence type="ECO:0000259" key="2">
    <source>
        <dbReference type="Pfam" id="PF12222"/>
    </source>
</evidence>
<proteinExistence type="predicted"/>
<feature type="compositionally biased region" description="Polar residues" evidence="1">
    <location>
        <begin position="438"/>
        <end position="451"/>
    </location>
</feature>
<feature type="domain" description="Peptide N-acetyl-beta-D-glucosaminyl asparaginase amidase A N-terminal" evidence="2">
    <location>
        <begin position="1"/>
        <end position="233"/>
    </location>
</feature>
<gene>
    <name evidence="3" type="ORF">Aory04_000930400</name>
</gene>
<comment type="caution">
    <text evidence="3">The sequence shown here is derived from an EMBL/GenBank/DDBJ whole genome shotgun (WGS) entry which is preliminary data.</text>
</comment>
<evidence type="ECO:0000313" key="4">
    <source>
        <dbReference type="Proteomes" id="UP001165205"/>
    </source>
</evidence>
<organism evidence="3 4">
    <name type="scientific">Aspergillus oryzae</name>
    <name type="common">Yellow koji mold</name>
    <dbReference type="NCBI Taxonomy" id="5062"/>
    <lineage>
        <taxon>Eukaryota</taxon>
        <taxon>Fungi</taxon>
        <taxon>Dikarya</taxon>
        <taxon>Ascomycota</taxon>
        <taxon>Pezizomycotina</taxon>
        <taxon>Eurotiomycetes</taxon>
        <taxon>Eurotiomycetidae</taxon>
        <taxon>Eurotiales</taxon>
        <taxon>Aspergillaceae</taxon>
        <taxon>Aspergillus</taxon>
        <taxon>Aspergillus subgen. Circumdati</taxon>
    </lineage>
</organism>
<evidence type="ECO:0000313" key="3">
    <source>
        <dbReference type="EMBL" id="GMG33853.1"/>
    </source>
</evidence>
<dbReference type="Proteomes" id="UP001165205">
    <property type="component" value="Unassembled WGS sequence"/>
</dbReference>
<dbReference type="InterPro" id="IPR056948">
    <property type="entry name" value="PNGaseA_N"/>
</dbReference>
<reference evidence="3" key="1">
    <citation type="submission" date="2023-04" db="EMBL/GenBank/DDBJ databases">
        <title>Aspergillus oryzae NBRC 4228.</title>
        <authorList>
            <person name="Ichikawa N."/>
            <person name="Sato H."/>
            <person name="Tonouchi N."/>
        </authorList>
    </citation>
    <scope>NUCLEOTIDE SEQUENCE</scope>
    <source>
        <strain evidence="3">NBRC 4228</strain>
    </source>
</reference>
<protein>
    <submittedName>
        <fullName evidence="3">Unnamed protein product</fullName>
    </submittedName>
</protein>
<sequence>MSQYNALWQIQQKLIFDLGNIINDIYTGPFSVTLTAYFSCEGHARTADVILPISARKSASNLSSVFTVPGDNTKTLYQIPPNTSRAVVSISACGQSTEEFWWSNVFSYDTEAFNTTMGELYGYSPFREVQLYVDDILAGIIWPFPVIFTGGVAPGFWRPIVGIDAFDLRQPEIDISPFLPILKDGQPHSFEIKIVGLSVAQNGTVTLSDSVGSYWAVTGNIFLYLSDSALDSTSLGTEKPYVDAPTPQFKATRSLVQNQTGGNDSLAYSVVGERTLSIKSSAFQWSQNLTYSNFGLFSQQGMSQSTNQHTSGRSTIIAFGANQTSNEVQFEYPLSVNQTYRPTDAGQSIHAWMSRGLDIKTTGATGISTYTLTSGPSRLHTQQWGEAFYQPTDNSSISFGDTTDVFESNSILGHYKRSVRAVNGSVVSDTDDRDDQPSKSNDYSDHSSFLK</sequence>
<dbReference type="Pfam" id="PF25156">
    <property type="entry name" value="PNGase_A_C"/>
    <property type="match status" value="1"/>
</dbReference>
<accession>A0AAN4YV71</accession>
<evidence type="ECO:0000256" key="1">
    <source>
        <dbReference type="SAM" id="MobiDB-lite"/>
    </source>
</evidence>
<name>A0AAN4YV71_ASPOZ</name>
<dbReference type="Pfam" id="PF12222">
    <property type="entry name" value="PNGaseA"/>
    <property type="match status" value="1"/>
</dbReference>